<comment type="caution">
    <text evidence="2">The sequence shown here is derived from an EMBL/GenBank/DDBJ whole genome shotgun (WGS) entry which is preliminary data.</text>
</comment>
<sequence>MLYGLLLRFISLIFLVYNVSAATTQPRSILERGIADGVFTTCFKGVVKNGCNSVLDTIWNDGRIKTFTTEHQFYTGQSNCKLTWWTDSGVVLLGANQKHTLQNALQQIDDACTASGLSLVYNSENNGEGAFVGRLFGNEYVVLKAQIGAGNAVDPVKPVRTYVGDPVYQYPQNFTGNPFISTPRISLGAQFISTPRIPLGTQFTNTLKPKLEIQFTNIPVIIKLNTTSTKIPILPIHRIQVTASMNLANRQNSNTIMKIQRQPV</sequence>
<feature type="signal peptide" evidence="1">
    <location>
        <begin position="1"/>
        <end position="21"/>
    </location>
</feature>
<dbReference type="AlphaFoldDB" id="A0AAV0AQC0"/>
<name>A0AAV0AQC0_PHAPC</name>
<keyword evidence="1" id="KW-0732">Signal</keyword>
<accession>A0AAV0AQC0</accession>
<keyword evidence="3" id="KW-1185">Reference proteome</keyword>
<proteinExistence type="predicted"/>
<evidence type="ECO:0000313" key="3">
    <source>
        <dbReference type="Proteomes" id="UP001153365"/>
    </source>
</evidence>
<evidence type="ECO:0000256" key="1">
    <source>
        <dbReference type="SAM" id="SignalP"/>
    </source>
</evidence>
<evidence type="ECO:0000313" key="2">
    <source>
        <dbReference type="EMBL" id="CAH7670731.1"/>
    </source>
</evidence>
<reference evidence="2" key="1">
    <citation type="submission" date="2022-06" db="EMBL/GenBank/DDBJ databases">
        <authorList>
            <consortium name="SYNGENTA / RWTH Aachen University"/>
        </authorList>
    </citation>
    <scope>NUCLEOTIDE SEQUENCE</scope>
</reference>
<dbReference type="EMBL" id="CALTRL010001059">
    <property type="protein sequence ID" value="CAH7670731.1"/>
    <property type="molecule type" value="Genomic_DNA"/>
</dbReference>
<gene>
    <name evidence="2" type="ORF">PPACK8108_LOCUS5458</name>
</gene>
<feature type="chain" id="PRO_5043930985" evidence="1">
    <location>
        <begin position="22"/>
        <end position="264"/>
    </location>
</feature>
<protein>
    <submittedName>
        <fullName evidence="2">Expressed protein</fullName>
    </submittedName>
</protein>
<dbReference type="Proteomes" id="UP001153365">
    <property type="component" value="Unassembled WGS sequence"/>
</dbReference>
<organism evidence="2 3">
    <name type="scientific">Phakopsora pachyrhizi</name>
    <name type="common">Asian soybean rust disease fungus</name>
    <dbReference type="NCBI Taxonomy" id="170000"/>
    <lineage>
        <taxon>Eukaryota</taxon>
        <taxon>Fungi</taxon>
        <taxon>Dikarya</taxon>
        <taxon>Basidiomycota</taxon>
        <taxon>Pucciniomycotina</taxon>
        <taxon>Pucciniomycetes</taxon>
        <taxon>Pucciniales</taxon>
        <taxon>Phakopsoraceae</taxon>
        <taxon>Phakopsora</taxon>
    </lineage>
</organism>